<dbReference type="InParanoid" id="A0A200PYG7"/>
<keyword evidence="4" id="KW-1185">Reference proteome</keyword>
<protein>
    <submittedName>
        <fullName evidence="3">Uncharacterized protein</fullName>
    </submittedName>
</protein>
<dbReference type="Proteomes" id="UP000195402">
    <property type="component" value="Unassembled WGS sequence"/>
</dbReference>
<dbReference type="Pfam" id="PF16711">
    <property type="entry name" value="SCAB-ABD"/>
    <property type="match status" value="1"/>
</dbReference>
<dbReference type="InterPro" id="IPR039640">
    <property type="entry name" value="SCAB"/>
</dbReference>
<dbReference type="PANTHER" id="PTHR31172:SF3">
    <property type="entry name" value="STOMATAL CLOSURE-RELATED ACTIN-BINDING PROTEIN 1"/>
    <property type="match status" value="1"/>
</dbReference>
<dbReference type="OMA" id="DMSMYSH"/>
<name>A0A200PYG7_MACCD</name>
<dbReference type="OrthoDB" id="1689041at2759"/>
<dbReference type="EMBL" id="MVGT01003774">
    <property type="protein sequence ID" value="OVA03216.1"/>
    <property type="molecule type" value="Genomic_DNA"/>
</dbReference>
<dbReference type="Pfam" id="PF16712">
    <property type="entry name" value="SCAB_CC"/>
    <property type="match status" value="1"/>
</dbReference>
<evidence type="ECO:0000313" key="3">
    <source>
        <dbReference type="EMBL" id="OVA03216.1"/>
    </source>
</evidence>
<dbReference type="STRING" id="56857.A0A200PYG7"/>
<dbReference type="InterPro" id="IPR032009">
    <property type="entry name" value="SCAB_CC"/>
</dbReference>
<proteinExistence type="predicted"/>
<dbReference type="GO" id="GO:0010119">
    <property type="term" value="P:regulation of stomatal movement"/>
    <property type="evidence" value="ECO:0007669"/>
    <property type="project" value="InterPro"/>
</dbReference>
<organism evidence="3 4">
    <name type="scientific">Macleaya cordata</name>
    <name type="common">Five-seeded plume-poppy</name>
    <name type="synonym">Bocconia cordata</name>
    <dbReference type="NCBI Taxonomy" id="56857"/>
    <lineage>
        <taxon>Eukaryota</taxon>
        <taxon>Viridiplantae</taxon>
        <taxon>Streptophyta</taxon>
        <taxon>Embryophyta</taxon>
        <taxon>Tracheophyta</taxon>
        <taxon>Spermatophyta</taxon>
        <taxon>Magnoliopsida</taxon>
        <taxon>Ranunculales</taxon>
        <taxon>Papaveraceae</taxon>
        <taxon>Papaveroideae</taxon>
        <taxon>Macleaya</taxon>
    </lineage>
</organism>
<feature type="domain" description="Stomatal closure-related actin-binding protein coiled-coil" evidence="2">
    <location>
        <begin position="45"/>
        <end position="112"/>
    </location>
</feature>
<evidence type="ECO:0000259" key="1">
    <source>
        <dbReference type="Pfam" id="PF16711"/>
    </source>
</evidence>
<dbReference type="AlphaFoldDB" id="A0A200PYG7"/>
<dbReference type="InterPro" id="IPR032012">
    <property type="entry name" value="SCAB-ABD"/>
</dbReference>
<dbReference type="Gene3D" id="1.20.5.440">
    <property type="entry name" value="ATP synthase delta/epsilon subunit, C-terminal domain"/>
    <property type="match status" value="1"/>
</dbReference>
<dbReference type="PANTHER" id="PTHR31172">
    <property type="entry name" value="STOMATAL CLOSURE-RELATED ACTIN-BINDING PROTEIN 1"/>
    <property type="match status" value="1"/>
</dbReference>
<comment type="caution">
    <text evidence="3">The sequence shown here is derived from an EMBL/GenBank/DDBJ whole genome shotgun (WGS) entry which is preliminary data.</text>
</comment>
<dbReference type="GO" id="GO:0007015">
    <property type="term" value="P:actin filament organization"/>
    <property type="evidence" value="ECO:0007669"/>
    <property type="project" value="InterPro"/>
</dbReference>
<gene>
    <name evidence="3" type="ORF">BVC80_427g1</name>
</gene>
<dbReference type="GO" id="GO:0003779">
    <property type="term" value="F:actin binding"/>
    <property type="evidence" value="ECO:0007669"/>
    <property type="project" value="InterPro"/>
</dbReference>
<evidence type="ECO:0000313" key="4">
    <source>
        <dbReference type="Proteomes" id="UP000195402"/>
    </source>
</evidence>
<reference evidence="3 4" key="1">
    <citation type="journal article" date="2017" name="Mol. Plant">
        <title>The Genome of Medicinal Plant Macleaya cordata Provides New Insights into Benzylisoquinoline Alkaloids Metabolism.</title>
        <authorList>
            <person name="Liu X."/>
            <person name="Liu Y."/>
            <person name="Huang P."/>
            <person name="Ma Y."/>
            <person name="Qing Z."/>
            <person name="Tang Q."/>
            <person name="Cao H."/>
            <person name="Cheng P."/>
            <person name="Zheng Y."/>
            <person name="Yuan Z."/>
            <person name="Zhou Y."/>
            <person name="Liu J."/>
            <person name="Tang Z."/>
            <person name="Zhuo Y."/>
            <person name="Zhang Y."/>
            <person name="Yu L."/>
            <person name="Huang J."/>
            <person name="Yang P."/>
            <person name="Peng Q."/>
            <person name="Zhang J."/>
            <person name="Jiang W."/>
            <person name="Zhang Z."/>
            <person name="Lin K."/>
            <person name="Ro D.K."/>
            <person name="Chen X."/>
            <person name="Xiong X."/>
            <person name="Shang Y."/>
            <person name="Huang S."/>
            <person name="Zeng J."/>
        </authorList>
    </citation>
    <scope>NUCLEOTIDE SEQUENCE [LARGE SCALE GENOMIC DNA]</scope>
    <source>
        <strain evidence="4">cv. BLH2017</strain>
        <tissue evidence="3">Root</tissue>
    </source>
</reference>
<feature type="domain" description="Stomatal closure-related actin-binding protein actin-binding" evidence="1">
    <location>
        <begin position="6"/>
        <end position="30"/>
    </location>
</feature>
<sequence length="149" mass="16794">MKNEVFAREKRLSVRDLADKFEKGLSAAADGGANLSIEAKLRELALLEKHVLLEKLTNALESLRGRVTGRNKDDVEDTISMVADLAVKLSQSEGELFEETEQVKKLANFLKQVMEMELELQALRIQLADMSMYSHQLQKEGQDVCLPDF</sequence>
<evidence type="ECO:0000259" key="2">
    <source>
        <dbReference type="Pfam" id="PF16712"/>
    </source>
</evidence>
<accession>A0A200PYG7</accession>